<dbReference type="Gramene" id="Psat01G0250300-T1">
    <property type="protein sequence ID" value="KAI5443884.1"/>
    <property type="gene ID" value="KIW84_012503"/>
</dbReference>
<dbReference type="Proteomes" id="UP001058974">
    <property type="component" value="Chromosome 1"/>
</dbReference>
<protein>
    <submittedName>
        <fullName evidence="1">Uncharacterized protein</fullName>
    </submittedName>
</protein>
<evidence type="ECO:0000313" key="2">
    <source>
        <dbReference type="Proteomes" id="UP001058974"/>
    </source>
</evidence>
<dbReference type="EMBL" id="JAMSHJ010000001">
    <property type="protein sequence ID" value="KAI5443884.1"/>
    <property type="molecule type" value="Genomic_DNA"/>
</dbReference>
<keyword evidence="2" id="KW-1185">Reference proteome</keyword>
<comment type="caution">
    <text evidence="1">The sequence shown here is derived from an EMBL/GenBank/DDBJ whole genome shotgun (WGS) entry which is preliminary data.</text>
</comment>
<organism evidence="1 2">
    <name type="scientific">Pisum sativum</name>
    <name type="common">Garden pea</name>
    <name type="synonym">Lathyrus oleraceus</name>
    <dbReference type="NCBI Taxonomy" id="3888"/>
    <lineage>
        <taxon>Eukaryota</taxon>
        <taxon>Viridiplantae</taxon>
        <taxon>Streptophyta</taxon>
        <taxon>Embryophyta</taxon>
        <taxon>Tracheophyta</taxon>
        <taxon>Spermatophyta</taxon>
        <taxon>Magnoliopsida</taxon>
        <taxon>eudicotyledons</taxon>
        <taxon>Gunneridae</taxon>
        <taxon>Pentapetalae</taxon>
        <taxon>rosids</taxon>
        <taxon>fabids</taxon>
        <taxon>Fabales</taxon>
        <taxon>Fabaceae</taxon>
        <taxon>Papilionoideae</taxon>
        <taxon>50 kb inversion clade</taxon>
        <taxon>NPAAA clade</taxon>
        <taxon>Hologalegina</taxon>
        <taxon>IRL clade</taxon>
        <taxon>Fabeae</taxon>
        <taxon>Lathyrus</taxon>
    </lineage>
</organism>
<dbReference type="AlphaFoldDB" id="A0A9D5GWU4"/>
<name>A0A9D5GWU4_PEA</name>
<sequence length="142" mass="16284">MGNFILSGILDKKKIVIVAWKTCCKYLKEGGLGLKSLKTFNGASNLHLCWKLFQDNNIWSSLFASMVRRNNRVIKHSIKSSLWSSIKDNFGIVKDNTHWLIGTGKLTNFWLDSWLDEPLTLKFKIPEILHNTLTAKVQKTSF</sequence>
<gene>
    <name evidence="1" type="ORF">KIW84_012503</name>
</gene>
<proteinExistence type="predicted"/>
<evidence type="ECO:0000313" key="1">
    <source>
        <dbReference type="EMBL" id="KAI5443884.1"/>
    </source>
</evidence>
<accession>A0A9D5GWU4</accession>
<reference evidence="1 2" key="1">
    <citation type="journal article" date="2022" name="Nat. Genet.">
        <title>Improved pea reference genome and pan-genome highlight genomic features and evolutionary characteristics.</title>
        <authorList>
            <person name="Yang T."/>
            <person name="Liu R."/>
            <person name="Luo Y."/>
            <person name="Hu S."/>
            <person name="Wang D."/>
            <person name="Wang C."/>
            <person name="Pandey M.K."/>
            <person name="Ge S."/>
            <person name="Xu Q."/>
            <person name="Li N."/>
            <person name="Li G."/>
            <person name="Huang Y."/>
            <person name="Saxena R.K."/>
            <person name="Ji Y."/>
            <person name="Li M."/>
            <person name="Yan X."/>
            <person name="He Y."/>
            <person name="Liu Y."/>
            <person name="Wang X."/>
            <person name="Xiang C."/>
            <person name="Varshney R.K."/>
            <person name="Ding H."/>
            <person name="Gao S."/>
            <person name="Zong X."/>
        </authorList>
    </citation>
    <scope>NUCLEOTIDE SEQUENCE [LARGE SCALE GENOMIC DNA]</scope>
    <source>
        <strain evidence="1 2">cv. Zhongwan 6</strain>
    </source>
</reference>